<dbReference type="OrthoDB" id="10261951at2759"/>
<feature type="domain" description="Aromatic amino acid beta-eliminating lyase/threonine aldolase" evidence="5">
    <location>
        <begin position="53"/>
        <end position="316"/>
    </location>
</feature>
<dbReference type="AlphaFoldDB" id="A0A9W7SPS5"/>
<dbReference type="PANTHER" id="PTHR48097:SF5">
    <property type="entry name" value="LOW SPECIFICITY L-THREONINE ALDOLASE"/>
    <property type="match status" value="1"/>
</dbReference>
<dbReference type="EMBL" id="RIBY02002001">
    <property type="protein sequence ID" value="KAH9826290.1"/>
    <property type="molecule type" value="Genomic_DNA"/>
</dbReference>
<evidence type="ECO:0000313" key="6">
    <source>
        <dbReference type="EMBL" id="KAH9826290.1"/>
    </source>
</evidence>
<keyword evidence="3" id="KW-0663">Pyridoxal phosphate</keyword>
<reference evidence="6 7" key="1">
    <citation type="journal article" date="2018" name="IMA Fungus">
        <title>IMA Genome-F 10: Nine draft genome sequences of Claviceps purpurea s.lat., including C. arundinis, C. humidiphila, and C. cf. spartinae, pseudomolecules for the pitch canker pathogen Fusarium circinatum, draft genome of Davidsoniella eucalypti, Grosmannia galeiformis, Quambalaria eucalypti, and Teratosphaeria destructans.</title>
        <authorList>
            <person name="Wingfield B.D."/>
            <person name="Liu M."/>
            <person name="Nguyen H.D."/>
            <person name="Lane F.A."/>
            <person name="Morgan S.W."/>
            <person name="De Vos L."/>
            <person name="Wilken P.M."/>
            <person name="Duong T.A."/>
            <person name="Aylward J."/>
            <person name="Coetzee M.P."/>
            <person name="Dadej K."/>
            <person name="De Beer Z.W."/>
            <person name="Findlay W."/>
            <person name="Havenga M."/>
            <person name="Kolarik M."/>
            <person name="Menzies J.G."/>
            <person name="Naidoo K."/>
            <person name="Pochopski O."/>
            <person name="Shoukouhi P."/>
            <person name="Santana Q.C."/>
            <person name="Seifert K.A."/>
            <person name="Soal N."/>
            <person name="Steenkamp E.T."/>
            <person name="Tatham C.T."/>
            <person name="van der Nest M.A."/>
            <person name="Wingfield M.J."/>
        </authorList>
    </citation>
    <scope>NUCLEOTIDE SEQUENCE [LARGE SCALE GENOMIC DNA]</scope>
    <source>
        <strain evidence="6">CMW44962</strain>
    </source>
</reference>
<sequence>MASSINSAVSREEQAKFSPEPDQKYSFLDDYSEGAHPQLLQALVASNQFQASGYSRDIYSDEARRYMRRHLGCQNAGVFFVPSGTAANAISIAACLRPYESVIAAMSAHIITREAGAIEARGHKIHNVPSADGKLTPAMIKKAVTENWHYPHMARPRLVYISNATEYGTVYTKTELQAIRVLCTEHDLLLFVDGARIGMALTSPSNDLTLSDMLRLTDIFWIGGTKNGALLGEAIVVNAVRHPRLAADFEFYIKQNGGLLAKNRIIGVQFAELFRENLFFDLARAANDAAERLSRCVVAAGFELHATTQTNQVFAILPMYVVRRLQEHFLFYVWEMLDKDRAVVRLLTSWATDPEEMGKFAAIVTKCSTLGKL</sequence>
<dbReference type="InterPro" id="IPR015424">
    <property type="entry name" value="PyrdxlP-dep_Trfase"/>
</dbReference>
<evidence type="ECO:0000256" key="3">
    <source>
        <dbReference type="ARBA" id="ARBA00022898"/>
    </source>
</evidence>
<feature type="compositionally biased region" description="Basic and acidic residues" evidence="4">
    <location>
        <begin position="10"/>
        <end position="22"/>
    </location>
</feature>
<evidence type="ECO:0000256" key="2">
    <source>
        <dbReference type="ARBA" id="ARBA00006966"/>
    </source>
</evidence>
<dbReference type="PANTHER" id="PTHR48097">
    <property type="entry name" value="L-THREONINE ALDOLASE-RELATED"/>
    <property type="match status" value="1"/>
</dbReference>
<evidence type="ECO:0000313" key="7">
    <source>
        <dbReference type="Proteomes" id="UP001138500"/>
    </source>
</evidence>
<keyword evidence="7" id="KW-1185">Reference proteome</keyword>
<dbReference type="Gene3D" id="3.90.1150.10">
    <property type="entry name" value="Aspartate Aminotransferase, domain 1"/>
    <property type="match status" value="1"/>
</dbReference>
<reference evidence="6 7" key="2">
    <citation type="journal article" date="2021" name="Curr. Genet.">
        <title>Genetic response to nitrogen starvation in the aggressive Eucalyptus foliar pathogen Teratosphaeria destructans.</title>
        <authorList>
            <person name="Havenga M."/>
            <person name="Wingfield B.D."/>
            <person name="Wingfield M.J."/>
            <person name="Dreyer L.L."/>
            <person name="Roets F."/>
            <person name="Aylward J."/>
        </authorList>
    </citation>
    <scope>NUCLEOTIDE SEQUENCE [LARGE SCALE GENOMIC DNA]</scope>
    <source>
        <strain evidence="6">CMW44962</strain>
    </source>
</reference>
<dbReference type="Gene3D" id="3.40.640.10">
    <property type="entry name" value="Type I PLP-dependent aspartate aminotransferase-like (Major domain)"/>
    <property type="match status" value="1"/>
</dbReference>
<dbReference type="InterPro" id="IPR015421">
    <property type="entry name" value="PyrdxlP-dep_Trfase_major"/>
</dbReference>
<comment type="caution">
    <text evidence="6">The sequence shown here is derived from an EMBL/GenBank/DDBJ whole genome shotgun (WGS) entry which is preliminary data.</text>
</comment>
<organism evidence="6 7">
    <name type="scientific">Teratosphaeria destructans</name>
    <dbReference type="NCBI Taxonomy" id="418781"/>
    <lineage>
        <taxon>Eukaryota</taxon>
        <taxon>Fungi</taxon>
        <taxon>Dikarya</taxon>
        <taxon>Ascomycota</taxon>
        <taxon>Pezizomycotina</taxon>
        <taxon>Dothideomycetes</taxon>
        <taxon>Dothideomycetidae</taxon>
        <taxon>Mycosphaerellales</taxon>
        <taxon>Teratosphaeriaceae</taxon>
        <taxon>Teratosphaeria</taxon>
    </lineage>
</organism>
<gene>
    <name evidence="6" type="ORF">Tdes44962_MAKER03550</name>
</gene>
<dbReference type="GO" id="GO:0006520">
    <property type="term" value="P:amino acid metabolic process"/>
    <property type="evidence" value="ECO:0007669"/>
    <property type="project" value="InterPro"/>
</dbReference>
<dbReference type="Proteomes" id="UP001138500">
    <property type="component" value="Unassembled WGS sequence"/>
</dbReference>
<dbReference type="InterPro" id="IPR015422">
    <property type="entry name" value="PyrdxlP-dep_Trfase_small"/>
</dbReference>
<name>A0A9W7SPS5_9PEZI</name>
<dbReference type="Pfam" id="PF01212">
    <property type="entry name" value="Beta_elim_lyase"/>
    <property type="match status" value="1"/>
</dbReference>
<feature type="region of interest" description="Disordered" evidence="4">
    <location>
        <begin position="1"/>
        <end position="22"/>
    </location>
</feature>
<evidence type="ECO:0000259" key="5">
    <source>
        <dbReference type="Pfam" id="PF01212"/>
    </source>
</evidence>
<dbReference type="GO" id="GO:0016740">
    <property type="term" value="F:transferase activity"/>
    <property type="evidence" value="ECO:0007669"/>
    <property type="project" value="UniProtKB-KW"/>
</dbReference>
<evidence type="ECO:0000256" key="4">
    <source>
        <dbReference type="SAM" id="MobiDB-lite"/>
    </source>
</evidence>
<protein>
    <submittedName>
        <fullName evidence="6">Pyridoxal phosphate-dependent transferase, major domain protein</fullName>
    </submittedName>
</protein>
<evidence type="ECO:0000256" key="1">
    <source>
        <dbReference type="ARBA" id="ARBA00001933"/>
    </source>
</evidence>
<dbReference type="GO" id="GO:0016829">
    <property type="term" value="F:lyase activity"/>
    <property type="evidence" value="ECO:0007669"/>
    <property type="project" value="InterPro"/>
</dbReference>
<accession>A0A9W7SPS5</accession>
<dbReference type="SUPFAM" id="SSF53383">
    <property type="entry name" value="PLP-dependent transferases"/>
    <property type="match status" value="1"/>
</dbReference>
<keyword evidence="6" id="KW-0808">Transferase</keyword>
<comment type="similarity">
    <text evidence="2">Belongs to the threonine aldolase family.</text>
</comment>
<comment type="cofactor">
    <cofactor evidence="1">
        <name>pyridoxal 5'-phosphate</name>
        <dbReference type="ChEBI" id="CHEBI:597326"/>
    </cofactor>
</comment>
<dbReference type="InterPro" id="IPR001597">
    <property type="entry name" value="ArAA_b-elim_lyase/Thr_aldolase"/>
</dbReference>
<proteinExistence type="inferred from homology"/>